<dbReference type="AlphaFoldDB" id="A0A8J9USI1"/>
<protein>
    <submittedName>
        <fullName evidence="1">Uncharacterized protein</fullName>
    </submittedName>
</protein>
<keyword evidence="2" id="KW-1185">Reference proteome</keyword>
<proteinExistence type="predicted"/>
<reference evidence="1" key="1">
    <citation type="submission" date="2021-12" db="EMBL/GenBank/DDBJ databases">
        <authorList>
            <person name="Martin H S."/>
        </authorList>
    </citation>
    <scope>NUCLEOTIDE SEQUENCE</scope>
</reference>
<evidence type="ECO:0000313" key="2">
    <source>
        <dbReference type="Proteomes" id="UP000838878"/>
    </source>
</evidence>
<evidence type="ECO:0000313" key="1">
    <source>
        <dbReference type="EMBL" id="CAH0718907.1"/>
    </source>
</evidence>
<dbReference type="Proteomes" id="UP000838878">
    <property type="component" value="Chromosome 13"/>
</dbReference>
<organism evidence="1 2">
    <name type="scientific">Brenthis ino</name>
    <name type="common">lesser marbled fritillary</name>
    <dbReference type="NCBI Taxonomy" id="405034"/>
    <lineage>
        <taxon>Eukaryota</taxon>
        <taxon>Metazoa</taxon>
        <taxon>Ecdysozoa</taxon>
        <taxon>Arthropoda</taxon>
        <taxon>Hexapoda</taxon>
        <taxon>Insecta</taxon>
        <taxon>Pterygota</taxon>
        <taxon>Neoptera</taxon>
        <taxon>Endopterygota</taxon>
        <taxon>Lepidoptera</taxon>
        <taxon>Glossata</taxon>
        <taxon>Ditrysia</taxon>
        <taxon>Papilionoidea</taxon>
        <taxon>Nymphalidae</taxon>
        <taxon>Heliconiinae</taxon>
        <taxon>Argynnini</taxon>
        <taxon>Brenthis</taxon>
    </lineage>
</organism>
<dbReference type="EMBL" id="OV170233">
    <property type="protein sequence ID" value="CAH0718907.1"/>
    <property type="molecule type" value="Genomic_DNA"/>
</dbReference>
<accession>A0A8J9USI1</accession>
<name>A0A8J9USI1_9NEOP</name>
<gene>
    <name evidence="1" type="ORF">BINO364_LOCUS5313</name>
</gene>
<sequence length="96" mass="11028">MALFIKVEKVTDEYVTRHNYIWKPESNLRFTWAADLVTFSEVHSASGDDPVKTIGLLRVLEVRTAHEVGESLNHLRVSREQVVCLIACPNDKKYEI</sequence>
<feature type="non-terminal residue" evidence="1">
    <location>
        <position position="96"/>
    </location>
</feature>